<keyword evidence="1" id="KW-0812">Transmembrane</keyword>
<sequence length="78" mass="8200">MLTLMNAAKPVKGMAQRFVAARRSPQALGTNSSHIGWGIGALVIVGGLLAALHAVWLPWMEGVFTHVTSLSTTTTTTP</sequence>
<dbReference type="RefSeq" id="WP_014107004.1">
    <property type="nucleotide sequence ID" value="NC_016040.1"/>
</dbReference>
<name>G5CJ64_9FIRM</name>
<dbReference type="AlphaFoldDB" id="G5CJ64"/>
<evidence type="ECO:0000256" key="1">
    <source>
        <dbReference type="SAM" id="Phobius"/>
    </source>
</evidence>
<reference evidence="2" key="1">
    <citation type="journal article" date="2011" name="Appl. Environ. Microbiol.">
        <title>Two Large, Related, Cryptic Plasmids from Geographically Distinct Isolates of Sulfobacillus thermotolerans.</title>
        <authorList>
            <person name="Deane S.M."/>
            <person name="Rawlings D.E."/>
        </authorList>
    </citation>
    <scope>NUCLEOTIDE SEQUENCE</scope>
    <source>
        <strain evidence="2">Y0017</strain>
        <plasmid evidence="2">pY0017</plasmid>
    </source>
</reference>
<keyword evidence="2" id="KW-0614">Plasmid</keyword>
<keyword evidence="1" id="KW-0472">Membrane</keyword>
<geneLocation type="plasmid" evidence="2">
    <name>pY0017</name>
</geneLocation>
<keyword evidence="1" id="KW-1133">Transmembrane helix</keyword>
<accession>G5CJ64</accession>
<organism evidence="2">
    <name type="scientific">Sulfobacillus thermotolerans</name>
    <dbReference type="NCBI Taxonomy" id="338644"/>
    <lineage>
        <taxon>Bacteria</taxon>
        <taxon>Bacillati</taxon>
        <taxon>Bacillota</taxon>
        <taxon>Clostridia</taxon>
        <taxon>Eubacteriales</taxon>
        <taxon>Clostridiales Family XVII. Incertae Sedis</taxon>
        <taxon>Sulfobacillus</taxon>
    </lineage>
</organism>
<dbReference type="EMBL" id="JN119830">
    <property type="protein sequence ID" value="AEP14341.1"/>
    <property type="molecule type" value="Genomic_DNA"/>
</dbReference>
<proteinExistence type="predicted"/>
<gene>
    <name evidence="2" type="primary">orfY26</name>
</gene>
<protein>
    <submittedName>
        <fullName evidence="2">Uncharacterized protein</fullName>
    </submittedName>
</protein>
<evidence type="ECO:0000313" key="2">
    <source>
        <dbReference type="EMBL" id="AEP14341.1"/>
    </source>
</evidence>
<feature type="transmembrane region" description="Helical" evidence="1">
    <location>
        <begin position="35"/>
        <end position="57"/>
    </location>
</feature>